<dbReference type="PRINTS" id="PR00420">
    <property type="entry name" value="RNGMNOXGNASE"/>
</dbReference>
<dbReference type="Gene3D" id="3.50.50.60">
    <property type="entry name" value="FAD/NAD(P)-binding domain"/>
    <property type="match status" value="1"/>
</dbReference>
<accession>A0ABR9DJ95</accession>
<dbReference type="InterPro" id="IPR036188">
    <property type="entry name" value="FAD/NAD-bd_sf"/>
</dbReference>
<name>A0ABR9DJ95_9GAMM</name>
<dbReference type="Proteomes" id="UP000641152">
    <property type="component" value="Unassembled WGS sequence"/>
</dbReference>
<dbReference type="InterPro" id="IPR050816">
    <property type="entry name" value="Flavin-dep_Halogenase_NPB"/>
</dbReference>
<organism evidence="1 2">
    <name type="scientific">Methylomonas fluvii</name>
    <dbReference type="NCBI Taxonomy" id="1854564"/>
    <lineage>
        <taxon>Bacteria</taxon>
        <taxon>Pseudomonadati</taxon>
        <taxon>Pseudomonadota</taxon>
        <taxon>Gammaproteobacteria</taxon>
        <taxon>Methylococcales</taxon>
        <taxon>Methylococcaceae</taxon>
        <taxon>Methylomonas</taxon>
    </lineage>
</organism>
<dbReference type="RefSeq" id="WP_192395868.1">
    <property type="nucleotide sequence ID" value="NZ_CAJHIU010000003.1"/>
</dbReference>
<proteinExistence type="predicted"/>
<keyword evidence="2" id="KW-1185">Reference proteome</keyword>
<reference evidence="1 2" key="1">
    <citation type="submission" date="2020-09" db="EMBL/GenBank/DDBJ databases">
        <title>Methylomonas albis sp. nov. and Methylomonas fluvii sp. nov.: Two cold-adapted methanotrophs from the River Elbe and an amended description of Methylovulum psychrotolerans strain Eb1.</title>
        <authorList>
            <person name="Bussmann I.K."/>
            <person name="Klings K.-W."/>
            <person name="Warnstedt J."/>
            <person name="Hoppert M."/>
            <person name="Saborowski A."/>
            <person name="Horn F."/>
            <person name="Liebner S."/>
        </authorList>
    </citation>
    <scope>NUCLEOTIDE SEQUENCE [LARGE SCALE GENOMIC DNA]</scope>
    <source>
        <strain evidence="1 2">EbB</strain>
    </source>
</reference>
<protein>
    <submittedName>
        <fullName evidence="1">Tryptophan 7-halogenase</fullName>
    </submittedName>
</protein>
<dbReference type="PANTHER" id="PTHR43747">
    <property type="entry name" value="FAD-BINDING PROTEIN"/>
    <property type="match status" value="1"/>
</dbReference>
<dbReference type="PANTHER" id="PTHR43747:SF1">
    <property type="entry name" value="SLR1998 PROTEIN"/>
    <property type="match status" value="1"/>
</dbReference>
<comment type="caution">
    <text evidence="1">The sequence shown here is derived from an EMBL/GenBank/DDBJ whole genome shotgun (WGS) entry which is preliminary data.</text>
</comment>
<dbReference type="SUPFAM" id="SSF51905">
    <property type="entry name" value="FAD/NAD(P)-binding domain"/>
    <property type="match status" value="1"/>
</dbReference>
<evidence type="ECO:0000313" key="2">
    <source>
        <dbReference type="Proteomes" id="UP000641152"/>
    </source>
</evidence>
<dbReference type="InterPro" id="IPR006905">
    <property type="entry name" value="Flavin_halogenase"/>
</dbReference>
<dbReference type="Pfam" id="PF04820">
    <property type="entry name" value="Trp_halogenase"/>
    <property type="match status" value="2"/>
</dbReference>
<gene>
    <name evidence="1" type="ORF">EBB_22295</name>
</gene>
<evidence type="ECO:0000313" key="1">
    <source>
        <dbReference type="EMBL" id="MBD9363162.1"/>
    </source>
</evidence>
<sequence>MSQSERFDAAVIGGGPAGTSAAIILAKAGKRVVLFERSRFPRFQIGESLLPACWELWRRLGVTEKIEAEGFTVKQGANFGMFNQKPDVLLLTAEYPGYFERPYTYHVERARFDEILLEHAAECGVEVRREWSVADVLFDGQQAIGVSAGPNDSDPTPIHSSVVIDASGRESLIARKLNWRRPLPELNKIAHFAHFKGGFRRDPHDFINFGEVMDGSVTTDIHTIDGGWVWYIPLRDNITSVGAVLDTRFAKSLGDSPQQRFEAAIQSCECVNEWLTGAEQAMDIKTISSIGYMNERFHGDGFMLVGDASMFVDPVFSAGVTLAMRSGVYAADAVLEGFANGDDFSAERFSHYEARIREPMGRIFQMIYNWYRILEQKDANNIILRSRQSPMLRERFIVLLSGGYDMVSMKQILEAGQEPSSTYLIS</sequence>
<dbReference type="EMBL" id="JACXST010000003">
    <property type="protein sequence ID" value="MBD9363162.1"/>
    <property type="molecule type" value="Genomic_DNA"/>
</dbReference>